<evidence type="ECO:0000256" key="1">
    <source>
        <dbReference type="ARBA" id="ARBA00005187"/>
    </source>
</evidence>
<dbReference type="InterPro" id="IPR051786">
    <property type="entry name" value="ASN_synthetase/amidase"/>
</dbReference>
<evidence type="ECO:0000259" key="8">
    <source>
        <dbReference type="PROSITE" id="PS51278"/>
    </source>
</evidence>
<dbReference type="GO" id="GO:0006529">
    <property type="term" value="P:asparagine biosynthetic process"/>
    <property type="evidence" value="ECO:0007669"/>
    <property type="project" value="InterPro"/>
</dbReference>
<evidence type="ECO:0000256" key="4">
    <source>
        <dbReference type="ARBA" id="ARBA00022741"/>
    </source>
</evidence>
<dbReference type="SUPFAM" id="SSF52402">
    <property type="entry name" value="Adenine nucleotide alpha hydrolases-like"/>
    <property type="match status" value="1"/>
</dbReference>
<dbReference type="InterPro" id="IPR033738">
    <property type="entry name" value="AsnB_N"/>
</dbReference>
<protein>
    <recommendedName>
        <fullName evidence="3">asparagine synthase (glutamine-hydrolyzing)</fullName>
        <ecNumber evidence="3">6.3.5.4</ecNumber>
    </recommendedName>
</protein>
<keyword evidence="5" id="KW-0067">ATP-binding</keyword>
<dbReference type="EC" id="6.3.5.4" evidence="3"/>
<name>A0A921MPN8_9BACT</name>
<accession>A0A921MPN8</accession>
<dbReference type="Proteomes" id="UP000757103">
    <property type="component" value="Unassembled WGS sequence"/>
</dbReference>
<dbReference type="Pfam" id="PF00733">
    <property type="entry name" value="Asn_synthase"/>
    <property type="match status" value="1"/>
</dbReference>
<comment type="caution">
    <text evidence="9">The sequence shown here is derived from an EMBL/GenBank/DDBJ whole genome shotgun (WGS) entry which is preliminary data.</text>
</comment>
<dbReference type="GO" id="GO:0004066">
    <property type="term" value="F:asparagine synthase (glutamine-hydrolyzing) activity"/>
    <property type="evidence" value="ECO:0007669"/>
    <property type="project" value="UniProtKB-EC"/>
</dbReference>
<sequence>MSGLSGIVGEVEWIERVLRQMAEAQEHRGGEKPVGWVSSFVDARVGLMHNRRVTIESARAPSQPFEDANTGLVVMLDGEIFNYVEVRERLSNYYRFSTEGVCEVVAKAYDRWGDSCFDRFEGYFAIVIYNRFSEELLLCRDRFGIKPLYYATHRGNLYFASEVRALFAAGIRPLLSAERWASYLAYSTYGSPYETFWEGVHQLPAGFLLHYNGYSLVERRWYAFENRVKAWSEESPERQTEAFLDQLHRSVGYSLMGDMPKGLSLDGGVESALFIALMKAVGCPRYLKSYMHYRGKLHQSSALWGAELLSETALPLEQVAITKTMLLKELDYLTRWQEEPVDGVDMVARSAFFRVMRKRGLAVVSGGWGLTHLLGNAPLPGDRYSSLVPSELLSADFRQLARKPRYRHLFESENDQLRFCDLYYERLPHLLRSVDKMSMYYGVQIRNAFLNHNLIEIAFARAEGSPSGRNRRQWFARQIVEPLLPAQIRLAPEDEPGEPELTSDLKAWADEVVFDLRYGRASAWFDHTRLEQQWQQGDEGLFADPMKVWKLLSLCLQLKNLP</sequence>
<comment type="pathway">
    <text evidence="1">Amino-acid biosynthesis; L-asparagine biosynthesis; L-asparagine from L-aspartate (L-Gln route): step 1/1.</text>
</comment>
<dbReference type="GO" id="GO:0005829">
    <property type="term" value="C:cytosol"/>
    <property type="evidence" value="ECO:0007669"/>
    <property type="project" value="TreeGrafter"/>
</dbReference>
<dbReference type="EMBL" id="DYUD01000009">
    <property type="protein sequence ID" value="HJG88120.1"/>
    <property type="molecule type" value="Genomic_DNA"/>
</dbReference>
<dbReference type="InterPro" id="IPR017932">
    <property type="entry name" value="GATase_2_dom"/>
</dbReference>
<dbReference type="PANTHER" id="PTHR43284">
    <property type="entry name" value="ASPARAGINE SYNTHETASE (GLUTAMINE-HYDROLYZING)"/>
    <property type="match status" value="1"/>
</dbReference>
<dbReference type="PROSITE" id="PS51278">
    <property type="entry name" value="GATASE_TYPE_2"/>
    <property type="match status" value="1"/>
</dbReference>
<keyword evidence="6" id="KW-0315">Glutamine amidotransferase</keyword>
<gene>
    <name evidence="9" type="ORF">K8U91_01395</name>
</gene>
<dbReference type="InterPro" id="IPR001962">
    <property type="entry name" value="Asn_synthase"/>
</dbReference>
<dbReference type="InterPro" id="IPR006426">
    <property type="entry name" value="Asn_synth_AEB"/>
</dbReference>
<dbReference type="SUPFAM" id="SSF56235">
    <property type="entry name" value="N-terminal nucleophile aminohydrolases (Ntn hydrolases)"/>
    <property type="match status" value="1"/>
</dbReference>
<dbReference type="PIRSF" id="PIRSF001589">
    <property type="entry name" value="Asn_synthetase_glu-h"/>
    <property type="match status" value="1"/>
</dbReference>
<evidence type="ECO:0000256" key="5">
    <source>
        <dbReference type="ARBA" id="ARBA00022840"/>
    </source>
</evidence>
<dbReference type="Gene3D" id="3.40.50.620">
    <property type="entry name" value="HUPs"/>
    <property type="match status" value="1"/>
</dbReference>
<dbReference type="InterPro" id="IPR014729">
    <property type="entry name" value="Rossmann-like_a/b/a_fold"/>
</dbReference>
<reference evidence="9" key="2">
    <citation type="submission" date="2021-09" db="EMBL/GenBank/DDBJ databases">
        <authorList>
            <person name="Gilroy R."/>
        </authorList>
    </citation>
    <scope>NUCLEOTIDE SEQUENCE</scope>
    <source>
        <strain evidence="9">CHK121-7720</strain>
    </source>
</reference>
<dbReference type="Pfam" id="PF13537">
    <property type="entry name" value="GATase_7"/>
    <property type="match status" value="1"/>
</dbReference>
<dbReference type="InterPro" id="IPR029055">
    <property type="entry name" value="Ntn_hydrolases_N"/>
</dbReference>
<dbReference type="CDD" id="cd00712">
    <property type="entry name" value="AsnB"/>
    <property type="match status" value="1"/>
</dbReference>
<evidence type="ECO:0000256" key="2">
    <source>
        <dbReference type="ARBA" id="ARBA00005752"/>
    </source>
</evidence>
<dbReference type="AlphaFoldDB" id="A0A921MPN8"/>
<comment type="similarity">
    <text evidence="2">Belongs to the asparagine synthetase family.</text>
</comment>
<dbReference type="GO" id="GO:0005524">
    <property type="term" value="F:ATP binding"/>
    <property type="evidence" value="ECO:0007669"/>
    <property type="project" value="UniProtKB-KW"/>
</dbReference>
<organism evidence="9 10">
    <name type="scientific">Barnesiella viscericola</name>
    <dbReference type="NCBI Taxonomy" id="397865"/>
    <lineage>
        <taxon>Bacteria</taxon>
        <taxon>Pseudomonadati</taxon>
        <taxon>Bacteroidota</taxon>
        <taxon>Bacteroidia</taxon>
        <taxon>Bacteroidales</taxon>
        <taxon>Barnesiellaceae</taxon>
        <taxon>Barnesiella</taxon>
    </lineage>
</organism>
<dbReference type="RefSeq" id="WP_273305203.1">
    <property type="nucleotide sequence ID" value="NZ_DYUD01000009.1"/>
</dbReference>
<comment type="catalytic activity">
    <reaction evidence="7">
        <text>L-aspartate + L-glutamine + ATP + H2O = L-asparagine + L-glutamate + AMP + diphosphate + H(+)</text>
        <dbReference type="Rhea" id="RHEA:12228"/>
        <dbReference type="ChEBI" id="CHEBI:15377"/>
        <dbReference type="ChEBI" id="CHEBI:15378"/>
        <dbReference type="ChEBI" id="CHEBI:29985"/>
        <dbReference type="ChEBI" id="CHEBI:29991"/>
        <dbReference type="ChEBI" id="CHEBI:30616"/>
        <dbReference type="ChEBI" id="CHEBI:33019"/>
        <dbReference type="ChEBI" id="CHEBI:58048"/>
        <dbReference type="ChEBI" id="CHEBI:58359"/>
        <dbReference type="ChEBI" id="CHEBI:456215"/>
        <dbReference type="EC" id="6.3.5.4"/>
    </reaction>
</comment>
<evidence type="ECO:0000256" key="7">
    <source>
        <dbReference type="ARBA" id="ARBA00048741"/>
    </source>
</evidence>
<evidence type="ECO:0000256" key="3">
    <source>
        <dbReference type="ARBA" id="ARBA00012737"/>
    </source>
</evidence>
<evidence type="ECO:0000256" key="6">
    <source>
        <dbReference type="ARBA" id="ARBA00022962"/>
    </source>
</evidence>
<keyword evidence="4" id="KW-0547">Nucleotide-binding</keyword>
<proteinExistence type="inferred from homology"/>
<feature type="domain" description="Glutamine amidotransferase type-2" evidence="8">
    <location>
        <begin position="2"/>
        <end position="214"/>
    </location>
</feature>
<evidence type="ECO:0000313" key="9">
    <source>
        <dbReference type="EMBL" id="HJG88120.1"/>
    </source>
</evidence>
<reference evidence="9" key="1">
    <citation type="journal article" date="2021" name="PeerJ">
        <title>Extensive microbial diversity within the chicken gut microbiome revealed by metagenomics and culture.</title>
        <authorList>
            <person name="Gilroy R."/>
            <person name="Ravi A."/>
            <person name="Getino M."/>
            <person name="Pursley I."/>
            <person name="Horton D.L."/>
            <person name="Alikhan N.F."/>
            <person name="Baker D."/>
            <person name="Gharbi K."/>
            <person name="Hall N."/>
            <person name="Watson M."/>
            <person name="Adriaenssens E.M."/>
            <person name="Foster-Nyarko E."/>
            <person name="Jarju S."/>
            <person name="Secka A."/>
            <person name="Antonio M."/>
            <person name="Oren A."/>
            <person name="Chaudhuri R.R."/>
            <person name="La Ragione R."/>
            <person name="Hildebrand F."/>
            <person name="Pallen M.J."/>
        </authorList>
    </citation>
    <scope>NUCLEOTIDE SEQUENCE</scope>
    <source>
        <strain evidence="9">CHK121-7720</strain>
    </source>
</reference>
<dbReference type="Gene3D" id="3.60.20.10">
    <property type="entry name" value="Glutamine Phosphoribosylpyrophosphate, subunit 1, domain 1"/>
    <property type="match status" value="1"/>
</dbReference>
<dbReference type="PANTHER" id="PTHR43284:SF1">
    <property type="entry name" value="ASPARAGINE SYNTHETASE"/>
    <property type="match status" value="1"/>
</dbReference>
<evidence type="ECO:0000313" key="10">
    <source>
        <dbReference type="Proteomes" id="UP000757103"/>
    </source>
</evidence>